<dbReference type="AlphaFoldDB" id="A0A3E5BG01"/>
<gene>
    <name evidence="2" type="ORF">DXB65_08835</name>
</gene>
<keyword evidence="2" id="KW-0067">ATP-binding</keyword>
<dbReference type="PANTHER" id="PTHR34301">
    <property type="entry name" value="DNA-BINDING PROTEIN-RELATED"/>
    <property type="match status" value="1"/>
</dbReference>
<keyword evidence="2" id="KW-0547">Nucleotide-binding</keyword>
<dbReference type="EMBL" id="QSUL01000005">
    <property type="protein sequence ID" value="RGN36496.1"/>
    <property type="molecule type" value="Genomic_DNA"/>
</dbReference>
<feature type="domain" description="ATPase" evidence="1">
    <location>
        <begin position="38"/>
        <end position="262"/>
    </location>
</feature>
<dbReference type="InterPro" id="IPR011579">
    <property type="entry name" value="ATPase_dom"/>
</dbReference>
<sequence length="376" mass="43361">MRIVRNPFITNGYISPAYFCDRKTESEMLIRQIINGNNVALISTRRMGKTGLIRHCFQSKEIQKEYYTFFIDIYATKSLREFVFSLSKEILKTLKPSGKKAMQAFWESMKSLQASMTFDFSGNPSVNIGLGDIQLPNVTLDEIFHYLEHAEKPCIVAIDEFQQITSYAEDNVEAILRTYVQHCNNAHFIFAGSQRHIMGNMFLTASRPFYQSVSMMHLESIPLPEYIKFARKHFKAADKSISTEAIEDIYQYFDGVTWYMQKVLHTLYDMTPSGGNSDIPMVEEAICQIIDSFQYTYSEILFRMPEKQKELLIAITKEGKASSITSGAFIKKYKLPSASSVQSALKGLLEKDFVTQEANSYQIYDRFFGLWLQRNY</sequence>
<organism evidence="2 3">
    <name type="scientific">Bacteroides oleiciplenus</name>
    <dbReference type="NCBI Taxonomy" id="626931"/>
    <lineage>
        <taxon>Bacteria</taxon>
        <taxon>Pseudomonadati</taxon>
        <taxon>Bacteroidota</taxon>
        <taxon>Bacteroidia</taxon>
        <taxon>Bacteroidales</taxon>
        <taxon>Bacteroidaceae</taxon>
        <taxon>Bacteroides</taxon>
    </lineage>
</organism>
<dbReference type="InterPro" id="IPR027417">
    <property type="entry name" value="P-loop_NTPase"/>
</dbReference>
<dbReference type="SUPFAM" id="SSF52540">
    <property type="entry name" value="P-loop containing nucleoside triphosphate hydrolases"/>
    <property type="match status" value="1"/>
</dbReference>
<evidence type="ECO:0000259" key="1">
    <source>
        <dbReference type="Pfam" id="PF01637"/>
    </source>
</evidence>
<reference evidence="2 3" key="1">
    <citation type="submission" date="2018-08" db="EMBL/GenBank/DDBJ databases">
        <title>A genome reference for cultivated species of the human gut microbiota.</title>
        <authorList>
            <person name="Zou Y."/>
            <person name="Xue W."/>
            <person name="Luo G."/>
        </authorList>
    </citation>
    <scope>NUCLEOTIDE SEQUENCE [LARGE SCALE GENOMIC DNA]</scope>
    <source>
        <strain evidence="2 3">OM05-15BH</strain>
    </source>
</reference>
<name>A0A3E5BG01_9BACE</name>
<accession>A0A3E5BG01</accession>
<dbReference type="RefSeq" id="WP_117723982.1">
    <property type="nucleotide sequence ID" value="NZ_QSUL01000005.1"/>
</dbReference>
<evidence type="ECO:0000313" key="2">
    <source>
        <dbReference type="EMBL" id="RGN36496.1"/>
    </source>
</evidence>
<evidence type="ECO:0000313" key="3">
    <source>
        <dbReference type="Proteomes" id="UP000260983"/>
    </source>
</evidence>
<protein>
    <submittedName>
        <fullName evidence="2">ATP-binding protein</fullName>
    </submittedName>
</protein>
<dbReference type="PANTHER" id="PTHR34301:SF8">
    <property type="entry name" value="ATPASE DOMAIN-CONTAINING PROTEIN"/>
    <property type="match status" value="1"/>
</dbReference>
<dbReference type="GO" id="GO:0005524">
    <property type="term" value="F:ATP binding"/>
    <property type="evidence" value="ECO:0007669"/>
    <property type="project" value="UniProtKB-KW"/>
</dbReference>
<dbReference type="Proteomes" id="UP000260983">
    <property type="component" value="Unassembled WGS sequence"/>
</dbReference>
<proteinExistence type="predicted"/>
<dbReference type="Pfam" id="PF01637">
    <property type="entry name" value="ATPase_2"/>
    <property type="match status" value="1"/>
</dbReference>
<dbReference type="Gene3D" id="3.40.50.300">
    <property type="entry name" value="P-loop containing nucleotide triphosphate hydrolases"/>
    <property type="match status" value="1"/>
</dbReference>
<comment type="caution">
    <text evidence="2">The sequence shown here is derived from an EMBL/GenBank/DDBJ whole genome shotgun (WGS) entry which is preliminary data.</text>
</comment>